<dbReference type="Gene3D" id="3.20.20.100">
    <property type="entry name" value="NADP-dependent oxidoreductase domain"/>
    <property type="match status" value="1"/>
</dbReference>
<dbReference type="PRINTS" id="PR00069">
    <property type="entry name" value="ALDKETRDTASE"/>
</dbReference>
<evidence type="ECO:0000313" key="3">
    <source>
        <dbReference type="EMBL" id="SDS98376.1"/>
    </source>
</evidence>
<dbReference type="PANTHER" id="PTHR43625:SF40">
    <property type="entry name" value="ALDO-KETO REDUCTASE YAKC [NADP(+)]"/>
    <property type="match status" value="1"/>
</dbReference>
<keyword evidence="4" id="KW-1185">Reference proteome</keyword>
<proteinExistence type="predicted"/>
<dbReference type="InterPro" id="IPR023210">
    <property type="entry name" value="NADP_OxRdtase_dom"/>
</dbReference>
<dbReference type="EMBL" id="LT629750">
    <property type="protein sequence ID" value="SDS98376.1"/>
    <property type="molecule type" value="Genomic_DNA"/>
</dbReference>
<dbReference type="Proteomes" id="UP000243904">
    <property type="component" value="Chromosome I"/>
</dbReference>
<protein>
    <submittedName>
        <fullName evidence="3">Predicted oxidoreductase</fullName>
    </submittedName>
</protein>
<evidence type="ECO:0000256" key="1">
    <source>
        <dbReference type="ARBA" id="ARBA00023002"/>
    </source>
</evidence>
<dbReference type="SUPFAM" id="SSF51430">
    <property type="entry name" value="NAD(P)-linked oxidoreductase"/>
    <property type="match status" value="1"/>
</dbReference>
<feature type="domain" description="NADP-dependent oxidoreductase" evidence="2">
    <location>
        <begin position="24"/>
        <end position="297"/>
    </location>
</feature>
<dbReference type="InterPro" id="IPR036812">
    <property type="entry name" value="NAD(P)_OxRdtase_dom_sf"/>
</dbReference>
<dbReference type="RefSeq" id="WP_197684958.1">
    <property type="nucleotide sequence ID" value="NZ_LT629750.1"/>
</dbReference>
<dbReference type="InterPro" id="IPR050791">
    <property type="entry name" value="Aldo-Keto_reductase"/>
</dbReference>
<gene>
    <name evidence="3" type="ORF">SAMN05444158_3925</name>
</gene>
<dbReference type="InterPro" id="IPR020471">
    <property type="entry name" value="AKR"/>
</dbReference>
<evidence type="ECO:0000259" key="2">
    <source>
        <dbReference type="Pfam" id="PF00248"/>
    </source>
</evidence>
<evidence type="ECO:0000313" key="4">
    <source>
        <dbReference type="Proteomes" id="UP000243904"/>
    </source>
</evidence>
<accession>A0A1H1WPT6</accession>
<dbReference type="PANTHER" id="PTHR43625">
    <property type="entry name" value="AFLATOXIN B1 ALDEHYDE REDUCTASE"/>
    <property type="match status" value="1"/>
</dbReference>
<dbReference type="GO" id="GO:0005737">
    <property type="term" value="C:cytoplasm"/>
    <property type="evidence" value="ECO:0007669"/>
    <property type="project" value="TreeGrafter"/>
</dbReference>
<organism evidence="3 4">
    <name type="scientific">Bradyrhizobium canariense</name>
    <dbReference type="NCBI Taxonomy" id="255045"/>
    <lineage>
        <taxon>Bacteria</taxon>
        <taxon>Pseudomonadati</taxon>
        <taxon>Pseudomonadota</taxon>
        <taxon>Alphaproteobacteria</taxon>
        <taxon>Hyphomicrobiales</taxon>
        <taxon>Nitrobacteraceae</taxon>
        <taxon>Bradyrhizobium</taxon>
    </lineage>
</organism>
<dbReference type="AlphaFoldDB" id="A0A1H1WPT6"/>
<keyword evidence="1" id="KW-0560">Oxidoreductase</keyword>
<name>A0A1H1WPT6_9BRAD</name>
<dbReference type="Pfam" id="PF00248">
    <property type="entry name" value="Aldo_ket_red"/>
    <property type="match status" value="1"/>
</dbReference>
<dbReference type="CDD" id="cd19088">
    <property type="entry name" value="AKR_AKR13B1"/>
    <property type="match status" value="1"/>
</dbReference>
<reference evidence="4" key="1">
    <citation type="submission" date="2016-10" db="EMBL/GenBank/DDBJ databases">
        <authorList>
            <person name="Varghese N."/>
            <person name="Submissions S."/>
        </authorList>
    </citation>
    <scope>NUCLEOTIDE SEQUENCE [LARGE SCALE GENOMIC DNA]</scope>
    <source>
        <strain evidence="4">GAS369</strain>
    </source>
</reference>
<sequence length="306" mass="32867">MSLPKSEDAARAGTYRLGVYEVARMGYGAMQLRRCAGNLARAVAVLERAVDLGVDHIDTAQIYGNGFVNEAIGKVLRSRDGIIVASKVGADPSPNEKMPLKPAQRPEQLRASVEDNLRSLGLDQIPVVNLRRLDAGPGLKPEGVQVVDLDDQMAVMIALWDEGKIGAIGLSAIDLNGLKRALPAGIACVQNAYSLVSRQFEDMLALCLEHKIAWVPFFPLGGAFPGWPKLTDQPKVIEIAERLKITPAQLGLTWLLAHAPNMLLIPGTADRQHLEENVAAASIQLAQEALAELDALDLSPAPGDIK</sequence>
<dbReference type="GO" id="GO:0016491">
    <property type="term" value="F:oxidoreductase activity"/>
    <property type="evidence" value="ECO:0007669"/>
    <property type="project" value="UniProtKB-KW"/>
</dbReference>